<sequence>MAKITMSRGILQSLFRYLPENWIDFDSGNGVAKVTKWDSRPLHGINKKRLIKRIENEIKVFSNKSGFLDTLSEEDYEIMEPKYIYVEANPLTFYCKRCKSGYSYQNVEQMKKKTKSKYCCEKCSGKLQQFDLMYACECGWAGPIQISPCGNKEHGFKHMKFKDHKELSKRRWICNECGQEKPLIKFCPDCKTRLMLSPFRQSDVYIPKTLAMIDLIRSDQTTTHVFKQDPEERYLEKEYVQKLIHANYLGISDLEEVRKIINQVEEERDNKDFETLLNEKIAEFISYGMDEDSARTFAKNALKVNNPDNKLDEIESKVNSFIHTTSEQLYQNSLNLLEYHAVKNSKSVSTIEDAIEKAKILSSSSKPDEFREVVKRQGFINVQACSGVPMLFSSYGYVRRNSSPTKVKLRGFPKDRELENTSKKPIYGTKLETEGILFEFDRKRIIEWLLQNKIINRDAFNVPEDLNDDQALKAWFLTHINPNVINRHEEIDEQYKVTKHVYTLIHTISHLLMKKAAELCGLGIDSISEYIFPAIPSVFIYCHNAQGFKLGAMFNLYEAFLDKWLINSLENADNCLYDPICIEDKGACLGCININEISCEHFNKDLNRAYLIGNIYDDNKRVYGYWEYELEKN</sequence>
<dbReference type="EMBL" id="OBQC01000010">
    <property type="protein sequence ID" value="SOC41456.1"/>
    <property type="molecule type" value="Genomic_DNA"/>
</dbReference>
<reference evidence="2" key="1">
    <citation type="submission" date="2017-08" db="EMBL/GenBank/DDBJ databases">
        <authorList>
            <person name="Varghese N."/>
            <person name="Submissions S."/>
        </authorList>
    </citation>
    <scope>NUCLEOTIDE SEQUENCE [LARGE SCALE GENOMIC DNA]</scope>
    <source>
        <strain evidence="2">JC23</strain>
    </source>
</reference>
<accession>A0A285ULF5</accession>
<evidence type="ECO:0000313" key="1">
    <source>
        <dbReference type="EMBL" id="SOC41456.1"/>
    </source>
</evidence>
<keyword evidence="2" id="KW-1185">Reference proteome</keyword>
<dbReference type="AlphaFoldDB" id="A0A285ULF5"/>
<proteinExistence type="predicted"/>
<organism evidence="1 2">
    <name type="scientific">Ureibacillus acetophenoni</name>
    <dbReference type="NCBI Taxonomy" id="614649"/>
    <lineage>
        <taxon>Bacteria</taxon>
        <taxon>Bacillati</taxon>
        <taxon>Bacillota</taxon>
        <taxon>Bacilli</taxon>
        <taxon>Bacillales</taxon>
        <taxon>Caryophanaceae</taxon>
        <taxon>Ureibacillus</taxon>
    </lineage>
</organism>
<evidence type="ECO:0000313" key="2">
    <source>
        <dbReference type="Proteomes" id="UP000219252"/>
    </source>
</evidence>
<gene>
    <name evidence="1" type="ORF">SAMN05877842_11067</name>
</gene>
<name>A0A285ULF5_9BACL</name>
<dbReference type="OrthoDB" id="9134227at2"/>
<protein>
    <submittedName>
        <fullName evidence="1">Uncharacterized protein</fullName>
    </submittedName>
</protein>
<dbReference type="RefSeq" id="WP_097150106.1">
    <property type="nucleotide sequence ID" value="NZ_OBQC01000010.1"/>
</dbReference>
<dbReference type="Proteomes" id="UP000219252">
    <property type="component" value="Unassembled WGS sequence"/>
</dbReference>